<accession>A0ABP3G1G2</accession>
<sequence length="103" mass="11684">MEQRIRIDADGRHTSGRGFRTLAEEYQEFVGRLEQEWGEESPLPYLAFSEPYSRLRRSLLERCEQLGTALRDTGDGQTIMAETNVATEHLLATLAERAGQVEA</sequence>
<comment type="caution">
    <text evidence="1">The sequence shown here is derived from an EMBL/GenBank/DDBJ whole genome shotgun (WGS) entry which is preliminary data.</text>
</comment>
<name>A0ABP3G1G2_9ACTN</name>
<protein>
    <submittedName>
        <fullName evidence="1">Uncharacterized protein</fullName>
    </submittedName>
</protein>
<organism evidence="1 2">
    <name type="scientific">Actinoallomurus spadix</name>
    <dbReference type="NCBI Taxonomy" id="79912"/>
    <lineage>
        <taxon>Bacteria</taxon>
        <taxon>Bacillati</taxon>
        <taxon>Actinomycetota</taxon>
        <taxon>Actinomycetes</taxon>
        <taxon>Streptosporangiales</taxon>
        <taxon>Thermomonosporaceae</taxon>
        <taxon>Actinoallomurus</taxon>
    </lineage>
</organism>
<dbReference type="EMBL" id="BAAABM010000016">
    <property type="protein sequence ID" value="GAA0332883.1"/>
    <property type="molecule type" value="Genomic_DNA"/>
</dbReference>
<proteinExistence type="predicted"/>
<dbReference type="Proteomes" id="UP001501822">
    <property type="component" value="Unassembled WGS sequence"/>
</dbReference>
<evidence type="ECO:0000313" key="2">
    <source>
        <dbReference type="Proteomes" id="UP001501822"/>
    </source>
</evidence>
<gene>
    <name evidence="1" type="ORF">GCM10010151_23360</name>
</gene>
<reference evidence="2" key="1">
    <citation type="journal article" date="2019" name="Int. J. Syst. Evol. Microbiol.">
        <title>The Global Catalogue of Microorganisms (GCM) 10K type strain sequencing project: providing services to taxonomists for standard genome sequencing and annotation.</title>
        <authorList>
            <consortium name="The Broad Institute Genomics Platform"/>
            <consortium name="The Broad Institute Genome Sequencing Center for Infectious Disease"/>
            <person name="Wu L."/>
            <person name="Ma J."/>
        </authorList>
    </citation>
    <scope>NUCLEOTIDE SEQUENCE [LARGE SCALE GENOMIC DNA]</scope>
    <source>
        <strain evidence="2">JCM 3146</strain>
    </source>
</reference>
<evidence type="ECO:0000313" key="1">
    <source>
        <dbReference type="EMBL" id="GAA0332883.1"/>
    </source>
</evidence>
<keyword evidence="2" id="KW-1185">Reference proteome</keyword>
<dbReference type="RefSeq" id="WP_252808753.1">
    <property type="nucleotide sequence ID" value="NZ_BAAABM010000016.1"/>
</dbReference>